<dbReference type="SUPFAM" id="SSF46894">
    <property type="entry name" value="C-terminal effector domain of the bipartite response regulators"/>
    <property type="match status" value="1"/>
</dbReference>
<dbReference type="InterPro" id="IPR016032">
    <property type="entry name" value="Sig_transdc_resp-reg_C-effctor"/>
</dbReference>
<evidence type="ECO:0000313" key="2">
    <source>
        <dbReference type="Proteomes" id="UP001596337"/>
    </source>
</evidence>
<dbReference type="Proteomes" id="UP001596337">
    <property type="component" value="Unassembled WGS sequence"/>
</dbReference>
<dbReference type="InterPro" id="IPR036388">
    <property type="entry name" value="WH-like_DNA-bd_sf"/>
</dbReference>
<accession>A0ABW2C798</accession>
<proteinExistence type="predicted"/>
<keyword evidence="2" id="KW-1185">Reference proteome</keyword>
<reference evidence="2" key="1">
    <citation type="journal article" date="2019" name="Int. J. Syst. Evol. Microbiol.">
        <title>The Global Catalogue of Microorganisms (GCM) 10K type strain sequencing project: providing services to taxonomists for standard genome sequencing and annotation.</title>
        <authorList>
            <consortium name="The Broad Institute Genomics Platform"/>
            <consortium name="The Broad Institute Genome Sequencing Center for Infectious Disease"/>
            <person name="Wu L."/>
            <person name="Ma J."/>
        </authorList>
    </citation>
    <scope>NUCLEOTIDE SEQUENCE [LARGE SCALE GENOMIC DNA]</scope>
    <source>
        <strain evidence="2">KCTC 32255</strain>
    </source>
</reference>
<dbReference type="Gene3D" id="1.10.10.10">
    <property type="entry name" value="Winged helix-like DNA-binding domain superfamily/Winged helix DNA-binding domain"/>
    <property type="match status" value="1"/>
</dbReference>
<gene>
    <name evidence="1" type="ORF">ACFQGD_22610</name>
</gene>
<dbReference type="EMBL" id="JBHSXX010000001">
    <property type="protein sequence ID" value="MFC6869939.1"/>
    <property type="molecule type" value="Genomic_DNA"/>
</dbReference>
<comment type="caution">
    <text evidence="1">The sequence shown here is derived from an EMBL/GenBank/DDBJ whole genome shotgun (WGS) entry which is preliminary data.</text>
</comment>
<name>A0ABW2C798_9PSEU</name>
<protein>
    <recommendedName>
        <fullName evidence="3">Transcriptional regulatory protein, C terminal</fullName>
    </recommendedName>
</protein>
<evidence type="ECO:0008006" key="3">
    <source>
        <dbReference type="Google" id="ProtNLM"/>
    </source>
</evidence>
<dbReference type="RefSeq" id="WP_345392931.1">
    <property type="nucleotide sequence ID" value="NZ_BAABLA010000014.1"/>
</dbReference>
<evidence type="ECO:0000313" key="1">
    <source>
        <dbReference type="EMBL" id="MFC6869939.1"/>
    </source>
</evidence>
<organism evidence="1 2">
    <name type="scientific">Haloechinothrix salitolerans</name>
    <dbReference type="NCBI Taxonomy" id="926830"/>
    <lineage>
        <taxon>Bacteria</taxon>
        <taxon>Bacillati</taxon>
        <taxon>Actinomycetota</taxon>
        <taxon>Actinomycetes</taxon>
        <taxon>Pseudonocardiales</taxon>
        <taxon>Pseudonocardiaceae</taxon>
        <taxon>Haloechinothrix</taxon>
    </lineage>
</organism>
<sequence>MAITVDGKAVRPRIKKSYELLAFLATRHRHAAGKDALLEALFEGRQDDCPVAYLRQAIRQLRQVLPSEAIESGARNINMTTHVALTNDSERFRSLVTQAARLRGEDRSPPSPQHCL</sequence>